<dbReference type="EMBL" id="BAAAVM010000185">
    <property type="protein sequence ID" value="GAA2786645.1"/>
    <property type="molecule type" value="Genomic_DNA"/>
</dbReference>
<gene>
    <name evidence="1" type="ORF">GCM10010521_75550</name>
</gene>
<keyword evidence="2" id="KW-1185">Reference proteome</keyword>
<evidence type="ECO:0000313" key="1">
    <source>
        <dbReference type="EMBL" id="GAA2786645.1"/>
    </source>
</evidence>
<protein>
    <submittedName>
        <fullName evidence="1">Uncharacterized protein</fullName>
    </submittedName>
</protein>
<name>A0ABN3VAK0_9ACTN</name>
<reference evidence="1 2" key="1">
    <citation type="journal article" date="2019" name="Int. J. Syst. Evol. Microbiol.">
        <title>The Global Catalogue of Microorganisms (GCM) 10K type strain sequencing project: providing services to taxonomists for standard genome sequencing and annotation.</title>
        <authorList>
            <consortium name="The Broad Institute Genomics Platform"/>
            <consortium name="The Broad Institute Genome Sequencing Center for Infectious Disease"/>
            <person name="Wu L."/>
            <person name="Ma J."/>
        </authorList>
    </citation>
    <scope>NUCLEOTIDE SEQUENCE [LARGE SCALE GENOMIC DNA]</scope>
    <source>
        <strain evidence="1 2">JCM 11574</strain>
    </source>
</reference>
<organism evidence="1 2">
    <name type="scientific">Streptomyces rameus</name>
    <dbReference type="NCBI Taxonomy" id="68261"/>
    <lineage>
        <taxon>Bacteria</taxon>
        <taxon>Bacillati</taxon>
        <taxon>Actinomycetota</taxon>
        <taxon>Actinomycetes</taxon>
        <taxon>Kitasatosporales</taxon>
        <taxon>Streptomycetaceae</taxon>
        <taxon>Streptomyces</taxon>
    </lineage>
</organism>
<sequence>MGPAHPPRPVSSRTGTVAFKQGRCGWHAPGSSRGHAVSAGCGFVDLAVASPLGRVGLWPSPAKERTITWARKAENDSQGGTITT</sequence>
<comment type="caution">
    <text evidence="1">The sequence shown here is derived from an EMBL/GenBank/DDBJ whole genome shotgun (WGS) entry which is preliminary data.</text>
</comment>
<evidence type="ECO:0000313" key="2">
    <source>
        <dbReference type="Proteomes" id="UP001500893"/>
    </source>
</evidence>
<proteinExistence type="predicted"/>
<accession>A0ABN3VAK0</accession>
<dbReference type="Proteomes" id="UP001500893">
    <property type="component" value="Unassembled WGS sequence"/>
</dbReference>